<gene>
    <name evidence="1" type="ORF">A4H97_15810</name>
</gene>
<dbReference type="EMBL" id="LVXG01000067">
    <property type="protein sequence ID" value="OQP41062.1"/>
    <property type="molecule type" value="Genomic_DNA"/>
</dbReference>
<reference evidence="2" key="1">
    <citation type="submission" date="2016-04" db="EMBL/GenBank/DDBJ databases">
        <authorList>
            <person name="Chen L."/>
            <person name="Zhuang W."/>
            <person name="Wang G."/>
        </authorList>
    </citation>
    <scope>NUCLEOTIDE SEQUENCE [LARGE SCALE GENOMIC DNA]</scope>
    <source>
        <strain evidence="2">17621</strain>
    </source>
</reference>
<dbReference type="RefSeq" id="WP_081204044.1">
    <property type="nucleotide sequence ID" value="NZ_FOCZ01000007.1"/>
</dbReference>
<proteinExistence type="predicted"/>
<evidence type="ECO:0000313" key="1">
    <source>
        <dbReference type="EMBL" id="OQP41062.1"/>
    </source>
</evidence>
<evidence type="ECO:0000313" key="2">
    <source>
        <dbReference type="Proteomes" id="UP000192610"/>
    </source>
</evidence>
<dbReference type="OrthoDB" id="9803207at2"/>
<keyword evidence="2" id="KW-1185">Reference proteome</keyword>
<dbReference type="Pfam" id="PF11236">
    <property type="entry name" value="DUF3037"/>
    <property type="match status" value="1"/>
</dbReference>
<accession>A0A1V9E4P6</accession>
<organism evidence="1 2">
    <name type="scientific">Niastella yeongjuensis</name>
    <dbReference type="NCBI Taxonomy" id="354355"/>
    <lineage>
        <taxon>Bacteria</taxon>
        <taxon>Pseudomonadati</taxon>
        <taxon>Bacteroidota</taxon>
        <taxon>Chitinophagia</taxon>
        <taxon>Chitinophagales</taxon>
        <taxon>Chitinophagaceae</taxon>
        <taxon>Niastella</taxon>
    </lineage>
</organism>
<evidence type="ECO:0008006" key="3">
    <source>
        <dbReference type="Google" id="ProtNLM"/>
    </source>
</evidence>
<dbReference type="Proteomes" id="UP000192610">
    <property type="component" value="Unassembled WGS sequence"/>
</dbReference>
<dbReference type="AlphaFoldDB" id="A0A1V9E4P6"/>
<name>A0A1V9E4P6_9BACT</name>
<sequence length="127" mass="14729">MQEKYLFEYAIIRLVPRVEREEFCNVGIILFSKERKFLQAMHTVNENKVKALDEKADIPEVLAYLQAFEKICQGAKDGGPIAQLDMPSRFRWLTAQRSTILQTSRVHPGFCQNPQEALVRLHQQLVL</sequence>
<comment type="caution">
    <text evidence="1">The sequence shown here is derived from an EMBL/GenBank/DDBJ whole genome shotgun (WGS) entry which is preliminary data.</text>
</comment>
<dbReference type="InterPro" id="IPR021398">
    <property type="entry name" value="DUF3037"/>
</dbReference>
<protein>
    <recommendedName>
        <fullName evidence="3">DUF3037 domain-containing protein</fullName>
    </recommendedName>
</protein>